<dbReference type="PROSITE" id="PS50297">
    <property type="entry name" value="ANK_REP_REGION"/>
    <property type="match status" value="9"/>
</dbReference>
<dbReference type="Pfam" id="PF13637">
    <property type="entry name" value="Ank_4"/>
    <property type="match status" value="1"/>
</dbReference>
<evidence type="ECO:0000256" key="3">
    <source>
        <dbReference type="PROSITE-ProRule" id="PRU00023"/>
    </source>
</evidence>
<dbReference type="EMBL" id="CP158586">
    <property type="protein sequence ID" value="XCA32943.1"/>
    <property type="molecule type" value="Genomic_DNA"/>
</dbReference>
<dbReference type="InterPro" id="IPR002110">
    <property type="entry name" value="Ankyrin_rpt"/>
</dbReference>
<dbReference type="PROSITE" id="PS50088">
    <property type="entry name" value="ANK_REPEAT"/>
    <property type="match status" value="9"/>
</dbReference>
<dbReference type="Pfam" id="PF12796">
    <property type="entry name" value="Ank_2"/>
    <property type="match status" value="3"/>
</dbReference>
<dbReference type="Gene3D" id="1.25.40.20">
    <property type="entry name" value="Ankyrin repeat-containing domain"/>
    <property type="match status" value="3"/>
</dbReference>
<dbReference type="SUPFAM" id="SSF52540">
    <property type="entry name" value="P-loop containing nucleoside triphosphate hydrolases"/>
    <property type="match status" value="1"/>
</dbReference>
<feature type="repeat" description="ANK" evidence="3">
    <location>
        <begin position="973"/>
        <end position="1005"/>
    </location>
</feature>
<evidence type="ECO:0000259" key="4">
    <source>
        <dbReference type="Pfam" id="PF00931"/>
    </source>
</evidence>
<gene>
    <name evidence="5" type="ORF">ABS808_03940</name>
</gene>
<evidence type="ECO:0000256" key="1">
    <source>
        <dbReference type="ARBA" id="ARBA00022737"/>
    </source>
</evidence>
<feature type="repeat" description="ANK" evidence="3">
    <location>
        <begin position="907"/>
        <end position="939"/>
    </location>
</feature>
<dbReference type="PANTHER" id="PTHR24198">
    <property type="entry name" value="ANKYRIN REPEAT AND PROTEIN KINASE DOMAIN-CONTAINING PROTEIN"/>
    <property type="match status" value="1"/>
</dbReference>
<feature type="repeat" description="ANK" evidence="3">
    <location>
        <begin position="805"/>
        <end position="837"/>
    </location>
</feature>
<name>A0AAU7YJH1_9RICK</name>
<feature type="repeat" description="ANK" evidence="3">
    <location>
        <begin position="772"/>
        <end position="804"/>
    </location>
</feature>
<dbReference type="PANTHER" id="PTHR24198:SF194">
    <property type="entry name" value="INVERSIN-A"/>
    <property type="match status" value="1"/>
</dbReference>
<dbReference type="GO" id="GO:0043531">
    <property type="term" value="F:ADP binding"/>
    <property type="evidence" value="ECO:0007669"/>
    <property type="project" value="InterPro"/>
</dbReference>
<dbReference type="SUPFAM" id="SSF48403">
    <property type="entry name" value="Ankyrin repeat"/>
    <property type="match status" value="1"/>
</dbReference>
<dbReference type="Gene3D" id="3.40.50.300">
    <property type="entry name" value="P-loop containing nucleotide triphosphate hydrolases"/>
    <property type="match status" value="1"/>
</dbReference>
<dbReference type="InterPro" id="IPR036770">
    <property type="entry name" value="Ankyrin_rpt-contain_sf"/>
</dbReference>
<dbReference type="SMART" id="SM00248">
    <property type="entry name" value="ANK"/>
    <property type="match status" value="11"/>
</dbReference>
<reference evidence="5" key="1">
    <citation type="submission" date="2024-06" db="EMBL/GenBank/DDBJ databases">
        <title>Genome assembly of the Polyergus mexicanus.</title>
        <authorList>
            <person name="Cash E."/>
            <person name="Tustsui N.D."/>
            <person name="Ward P."/>
            <person name="Nguyen O."/>
            <person name="Sahasrabudhe R."/>
            <person name="Fairbairn C.W."/>
            <person name="Seligmann W.E."/>
            <person name="Sacco S."/>
            <person name="Beraut E."/>
            <person name="Miller C."/>
            <person name="Toffelmier E."/>
            <person name="Shaffer H.B."/>
        </authorList>
    </citation>
    <scope>NUCLEOTIDE SEQUENCE</scope>
    <source>
        <strain evidence="5">NDT 795.1</strain>
    </source>
</reference>
<dbReference type="InterPro" id="IPR002182">
    <property type="entry name" value="NB-ARC"/>
</dbReference>
<dbReference type="Pfam" id="PF00023">
    <property type="entry name" value="Ank"/>
    <property type="match status" value="1"/>
</dbReference>
<evidence type="ECO:0000313" key="5">
    <source>
        <dbReference type="EMBL" id="XCA32943.1"/>
    </source>
</evidence>
<evidence type="ECO:0000256" key="2">
    <source>
        <dbReference type="ARBA" id="ARBA00023043"/>
    </source>
</evidence>
<dbReference type="Pfam" id="PF00931">
    <property type="entry name" value="NB-ARC"/>
    <property type="match status" value="1"/>
</dbReference>
<dbReference type="PRINTS" id="PR01415">
    <property type="entry name" value="ANKYRIN"/>
</dbReference>
<feature type="domain" description="NB-ARC" evidence="4">
    <location>
        <begin position="316"/>
        <end position="468"/>
    </location>
</feature>
<feature type="repeat" description="ANK" evidence="3">
    <location>
        <begin position="940"/>
        <end position="972"/>
    </location>
</feature>
<feature type="repeat" description="ANK" evidence="3">
    <location>
        <begin position="1006"/>
        <end position="1038"/>
    </location>
</feature>
<keyword evidence="2 3" id="KW-0040">ANK repeat</keyword>
<feature type="repeat" description="ANK" evidence="3">
    <location>
        <begin position="739"/>
        <end position="771"/>
    </location>
</feature>
<feature type="repeat" description="ANK" evidence="3">
    <location>
        <begin position="874"/>
        <end position="906"/>
    </location>
</feature>
<dbReference type="InterPro" id="IPR027417">
    <property type="entry name" value="P-loop_NTPase"/>
</dbReference>
<feature type="repeat" description="ANK" evidence="3">
    <location>
        <begin position="841"/>
        <end position="873"/>
    </location>
</feature>
<accession>A0AAU7YJH1</accession>
<sequence length="1067" mass="119996">MLETYPAGGAKNLIHGFICQLKWLMLFLKRAMDKEYSFRLATELRLAASFDDLVFQYEQNGKIIHRFMQIKHARKRYKKIIIDDLLTHKKNDDFGLVKYLIAYFIIKGSGKFDNGILEDFIIATNADFDLKSLVDKKISVTKIKTKDDFLSIGNSARYKLKDLKGNIAQYLKQSMASMKDKLSKKISNGKKISDEEIDKGIKDFLNKLVFAVNLPNEVELGEIIKNELGKEFNNIDKKNVYGRFLVEVLDWMKAREGKFLSHEEINEFFEKIREEILGAIWFGIIEPVASFTGRSSELKASHDALQRSTIKQAVISQVATISGLGGVGKSELARKYAYKYGKDYYGNVIWISAENSKTMESSFLDLAKDDKLGISPQDKYGNDKMIETIVKETYAFFARRGRKSLFIFDNAEGYKDISKFLPLSLDNKPYILITSRNKDWGISEDEGEIKTIQLGVFKETEALKFVKRALNIRNNLQDEEIKNLTEELQYFPLALKQAVAYINEKNVVLSYRGKEKIGVSDYLKKYEEEAEKLLDFESKYGGDRYTKTTFITWKITIDAIAQKECGFEALSILEIMAYLAPDKIHIEEIFSKLIADDEEKLWNAVKLLDRYSMIDLKEGVANIHRLVQKVTELNLQKEGREEEVLRKALELINSGNIVKDSTIHVASIWGYASKYGKLIDDFYFSSSYVHGEPLFIKKSAPLHFLAVSGDYEAISAIITHIERHYPGELVKTVNVKDNLGQTPLHHASYNGNLRVVEYLISKGADINVRSENDWVPLHYAPRSGVLAVVKHLISKGADVNARSKDDWVPLHLAACIGELDVVKCLINKGADVNANATKPLYYGTPLHLAAYHGKLNITKCLISEGADVNARDGNNCTSVHRAAYSGKLGVVEYLISKGADVNAEDKDGNIPLHKAVQNGKLNVIKYFVGKGADVNAKNRYDWTLLHWAAYNGQLDMVRYLINKGAEINAKSWSNDTPLHLAVCSGVLDAVKCLVGKGAEVNAKSRYGGTTLCLAAMTGNVDIAKVLLKHNADVNARNNLGNTVLDCAVDNCQELVELLLAHGASHDY</sequence>
<organism evidence="5">
    <name type="scientific">Wolbachia endosymbiont of Polyergus mexicanus</name>
    <dbReference type="NCBI Taxonomy" id="3171167"/>
    <lineage>
        <taxon>Bacteria</taxon>
        <taxon>Pseudomonadati</taxon>
        <taxon>Pseudomonadota</taxon>
        <taxon>Alphaproteobacteria</taxon>
        <taxon>Rickettsiales</taxon>
        <taxon>Anaplasmataceae</taxon>
        <taxon>Wolbachieae</taxon>
        <taxon>Wolbachia</taxon>
    </lineage>
</organism>
<proteinExistence type="predicted"/>
<protein>
    <submittedName>
        <fullName evidence="5">Ankyrin repeat domain-containing protein</fullName>
    </submittedName>
</protein>
<keyword evidence="1" id="KW-0677">Repeat</keyword>
<dbReference type="AlphaFoldDB" id="A0AAU7YJH1"/>